<comment type="caution">
    <text evidence="4">The sequence shown here is derived from an EMBL/GenBank/DDBJ whole genome shotgun (WGS) entry which is preliminary data.</text>
</comment>
<feature type="signal peptide" evidence="2">
    <location>
        <begin position="1"/>
        <end position="15"/>
    </location>
</feature>
<dbReference type="AlphaFoldDB" id="A0AAV2QTU9"/>
<sequence length="453" mass="51069">VVFQVILLISVEVHGECIIEDDLPSLIFKKQDKLQDEVARMREKMQDEMTVVREELAGMRVKLHSQEEINKLNIERLEERSAGHDNKPPETVECHSKNESSLALAVLQLSTTLENLQTGRVNDDINDLDHVKEQVPGLIASRSSSSDTNMSRVDTAIELLTGLQEKIDELAVDRQQNQSASANSQFLDIVKGLQEKVDKLTANIQQLQQRGGDSDSSQGLNNNHGNNTNKRQPRYCHDIYIQGERRDGVYEIYPGWNVSLSVSVWCEFDVGAEVGWTVILARMPTETPINFSRGWNDYKAGFGDAHNEYWIGLSLLHDIMLSHCSQVLHVTLHSWDHTSRHAQYKEFTIGDEETGFKLTIGGYSGDAGDALTYSNGRKFTTRDKDNDGSGSSNCAMLTYERGGFWYNNCAITYPCSVLRKKGDSFGIRWDNWVNGVNLKKIIFKISPRLPSLI</sequence>
<dbReference type="GO" id="GO:0005615">
    <property type="term" value="C:extracellular space"/>
    <property type="evidence" value="ECO:0007669"/>
    <property type="project" value="TreeGrafter"/>
</dbReference>
<dbReference type="InterPro" id="IPR014716">
    <property type="entry name" value="Fibrinogen_a/b/g_C_1"/>
</dbReference>
<name>A0AAV2QTU9_MEGNR</name>
<reference evidence="4 5" key="1">
    <citation type="submission" date="2024-05" db="EMBL/GenBank/DDBJ databases">
        <authorList>
            <person name="Wallberg A."/>
        </authorList>
    </citation>
    <scope>NUCLEOTIDE SEQUENCE [LARGE SCALE GENOMIC DNA]</scope>
</reference>
<feature type="non-terminal residue" evidence="4">
    <location>
        <position position="1"/>
    </location>
</feature>
<evidence type="ECO:0000256" key="1">
    <source>
        <dbReference type="SAM" id="MobiDB-lite"/>
    </source>
</evidence>
<evidence type="ECO:0000256" key="2">
    <source>
        <dbReference type="SAM" id="SignalP"/>
    </source>
</evidence>
<evidence type="ECO:0000313" key="5">
    <source>
        <dbReference type="Proteomes" id="UP001497623"/>
    </source>
</evidence>
<dbReference type="InterPro" id="IPR036056">
    <property type="entry name" value="Fibrinogen-like_C"/>
</dbReference>
<accession>A0AAV2QTU9</accession>
<keyword evidence="5" id="KW-1185">Reference proteome</keyword>
<dbReference type="Proteomes" id="UP001497623">
    <property type="component" value="Unassembled WGS sequence"/>
</dbReference>
<dbReference type="Gene3D" id="3.90.215.10">
    <property type="entry name" value="Gamma Fibrinogen, chain A, domain 1"/>
    <property type="match status" value="1"/>
</dbReference>
<dbReference type="InterPro" id="IPR050373">
    <property type="entry name" value="Fibrinogen_C-term_domain"/>
</dbReference>
<feature type="compositionally biased region" description="Polar residues" evidence="1">
    <location>
        <begin position="207"/>
        <end position="220"/>
    </location>
</feature>
<feature type="chain" id="PRO_5043651713" description="Fibrinogen C-terminal domain-containing protein" evidence="2">
    <location>
        <begin position="16"/>
        <end position="453"/>
    </location>
</feature>
<feature type="domain" description="Fibrinogen C-terminal" evidence="3">
    <location>
        <begin position="227"/>
        <end position="449"/>
    </location>
</feature>
<feature type="region of interest" description="Disordered" evidence="1">
    <location>
        <begin position="207"/>
        <end position="232"/>
    </location>
</feature>
<organism evidence="4 5">
    <name type="scientific">Meganyctiphanes norvegica</name>
    <name type="common">Northern krill</name>
    <name type="synonym">Thysanopoda norvegica</name>
    <dbReference type="NCBI Taxonomy" id="48144"/>
    <lineage>
        <taxon>Eukaryota</taxon>
        <taxon>Metazoa</taxon>
        <taxon>Ecdysozoa</taxon>
        <taxon>Arthropoda</taxon>
        <taxon>Crustacea</taxon>
        <taxon>Multicrustacea</taxon>
        <taxon>Malacostraca</taxon>
        <taxon>Eumalacostraca</taxon>
        <taxon>Eucarida</taxon>
        <taxon>Euphausiacea</taxon>
        <taxon>Euphausiidae</taxon>
        <taxon>Meganyctiphanes</taxon>
    </lineage>
</organism>
<dbReference type="PANTHER" id="PTHR19143">
    <property type="entry name" value="FIBRINOGEN/TENASCIN/ANGIOPOEITIN"/>
    <property type="match status" value="1"/>
</dbReference>
<dbReference type="EMBL" id="CAXKWB010011445">
    <property type="protein sequence ID" value="CAL4101409.1"/>
    <property type="molecule type" value="Genomic_DNA"/>
</dbReference>
<dbReference type="SMART" id="SM00186">
    <property type="entry name" value="FBG"/>
    <property type="match status" value="1"/>
</dbReference>
<dbReference type="PROSITE" id="PS51406">
    <property type="entry name" value="FIBRINOGEN_C_2"/>
    <property type="match status" value="1"/>
</dbReference>
<proteinExistence type="predicted"/>
<keyword evidence="2" id="KW-0732">Signal</keyword>
<dbReference type="SUPFAM" id="SSF56496">
    <property type="entry name" value="Fibrinogen C-terminal domain-like"/>
    <property type="match status" value="1"/>
</dbReference>
<dbReference type="PANTHER" id="PTHR19143:SF394">
    <property type="entry name" value="ANGIOPOIETIN-RELATED PROTEIN 3-LIKE"/>
    <property type="match status" value="1"/>
</dbReference>
<evidence type="ECO:0000313" key="4">
    <source>
        <dbReference type="EMBL" id="CAL4101409.1"/>
    </source>
</evidence>
<protein>
    <recommendedName>
        <fullName evidence="3">Fibrinogen C-terminal domain-containing protein</fullName>
    </recommendedName>
</protein>
<dbReference type="Pfam" id="PF00147">
    <property type="entry name" value="Fibrinogen_C"/>
    <property type="match status" value="1"/>
</dbReference>
<gene>
    <name evidence="4" type="ORF">MNOR_LOCUS17001</name>
</gene>
<evidence type="ECO:0000259" key="3">
    <source>
        <dbReference type="PROSITE" id="PS51406"/>
    </source>
</evidence>
<dbReference type="InterPro" id="IPR002181">
    <property type="entry name" value="Fibrinogen_a/b/g_C_dom"/>
</dbReference>